<dbReference type="OrthoDB" id="9810277at2"/>
<dbReference type="EMBL" id="CP020442">
    <property type="protein sequence ID" value="ARC35935.1"/>
    <property type="molecule type" value="Genomic_DNA"/>
</dbReference>
<evidence type="ECO:0000313" key="1">
    <source>
        <dbReference type="EMBL" id="ARC35935.1"/>
    </source>
</evidence>
<dbReference type="Gene3D" id="3.40.50.300">
    <property type="entry name" value="P-loop containing nucleotide triphosphate hydrolases"/>
    <property type="match status" value="1"/>
</dbReference>
<reference evidence="1" key="1">
    <citation type="submission" date="2017-12" db="EMBL/GenBank/DDBJ databases">
        <title>FDA dAtabase for Regulatory Grade micrObial Sequences (FDA-ARGOS): Supporting development and validation of Infectious Disease Dx tests.</title>
        <authorList>
            <person name="Campos J."/>
            <person name="Goldberg B."/>
            <person name="Tallon L."/>
            <person name="Sadzewicz L."/>
            <person name="Sengamalay N."/>
            <person name="Ott S."/>
            <person name="Godinez A."/>
            <person name="Nagaraj S."/>
            <person name="Vyas G."/>
            <person name="Aluvathingal J."/>
            <person name="Nadendla S."/>
            <person name="Geyer C."/>
            <person name="Nandy P."/>
            <person name="Hobson J."/>
            <person name="Sichtig H."/>
        </authorList>
    </citation>
    <scope>NUCLEOTIDE SEQUENCE</scope>
    <source>
        <strain evidence="1">FDAARGOS_252</strain>
    </source>
</reference>
<dbReference type="STRING" id="147645.A6J80_05645"/>
<dbReference type="Pfam" id="PF00485">
    <property type="entry name" value="PRK"/>
    <property type="match status" value="1"/>
</dbReference>
<dbReference type="AlphaFoldDB" id="A0A1V0GQ20"/>
<dbReference type="RefSeq" id="WP_018000053.1">
    <property type="nucleotide sequence ID" value="NZ_CAWMZI010000001.1"/>
</dbReference>
<keyword evidence="2" id="KW-1185">Reference proteome</keyword>
<sequence>MTQYHPADLGALSDLLSLKAACSRRPLSVAIDGRSGTGKSTLAAVLAADLGATLVEGDDFYAGGTSIREEPPACLVRSCIDWVRQRAVLESLRAGHRASWRAFDWETFDGRLLDEPTCIEPRQIIILEGVYSARPELADLIDLSVLLKVDEPVRQARLLAREGEMGAWEYQWQAAEDFYFKDVRPEQQFDVLFTESGFTGAGSAAER</sequence>
<name>A0A1V0GQ20_9RHOB</name>
<accession>A0A1V0GQ20</accession>
<dbReference type="GO" id="GO:0016301">
    <property type="term" value="F:kinase activity"/>
    <property type="evidence" value="ECO:0007669"/>
    <property type="project" value="InterPro"/>
</dbReference>
<proteinExistence type="predicted"/>
<protein>
    <submittedName>
        <fullName evidence="1">Uncharacterized protein</fullName>
    </submittedName>
</protein>
<dbReference type="GO" id="GO:0005524">
    <property type="term" value="F:ATP binding"/>
    <property type="evidence" value="ECO:0007669"/>
    <property type="project" value="InterPro"/>
</dbReference>
<evidence type="ECO:0000313" key="2">
    <source>
        <dbReference type="Proteomes" id="UP000191257"/>
    </source>
</evidence>
<dbReference type="KEGG" id="pye:A6J80_05645"/>
<organism evidence="1 2">
    <name type="scientific">Paracoccus yeei</name>
    <dbReference type="NCBI Taxonomy" id="147645"/>
    <lineage>
        <taxon>Bacteria</taxon>
        <taxon>Pseudomonadati</taxon>
        <taxon>Pseudomonadota</taxon>
        <taxon>Alphaproteobacteria</taxon>
        <taxon>Rhodobacterales</taxon>
        <taxon>Paracoccaceae</taxon>
        <taxon>Paracoccus</taxon>
    </lineage>
</organism>
<dbReference type="Proteomes" id="UP000191257">
    <property type="component" value="Chromosome"/>
</dbReference>
<dbReference type="InterPro" id="IPR027417">
    <property type="entry name" value="P-loop_NTPase"/>
</dbReference>
<gene>
    <name evidence="1" type="ORF">A6J80_05645</name>
</gene>
<dbReference type="SUPFAM" id="SSF52540">
    <property type="entry name" value="P-loop containing nucleoside triphosphate hydrolases"/>
    <property type="match status" value="1"/>
</dbReference>
<dbReference type="InterPro" id="IPR006083">
    <property type="entry name" value="PRK/URK"/>
</dbReference>